<feature type="signal peptide" evidence="1">
    <location>
        <begin position="1"/>
        <end position="25"/>
    </location>
</feature>
<dbReference type="EMBL" id="PYDT01000009">
    <property type="protein sequence ID" value="THU49074.1"/>
    <property type="molecule type" value="Genomic_DNA"/>
</dbReference>
<evidence type="ECO:0000256" key="1">
    <source>
        <dbReference type="SAM" id="SignalP"/>
    </source>
</evidence>
<organism evidence="2 3">
    <name type="scientific">Musa balbisiana</name>
    <name type="common">Banana</name>
    <dbReference type="NCBI Taxonomy" id="52838"/>
    <lineage>
        <taxon>Eukaryota</taxon>
        <taxon>Viridiplantae</taxon>
        <taxon>Streptophyta</taxon>
        <taxon>Embryophyta</taxon>
        <taxon>Tracheophyta</taxon>
        <taxon>Spermatophyta</taxon>
        <taxon>Magnoliopsida</taxon>
        <taxon>Liliopsida</taxon>
        <taxon>Zingiberales</taxon>
        <taxon>Musaceae</taxon>
        <taxon>Musa</taxon>
    </lineage>
</organism>
<keyword evidence="1" id="KW-0732">Signal</keyword>
<dbReference type="Proteomes" id="UP000317650">
    <property type="component" value="Chromosome 6"/>
</dbReference>
<keyword evidence="3" id="KW-1185">Reference proteome</keyword>
<sequence>MCGGRSTRALVTGLVCCLCIELLLSASTISGGTPPPVPVAVVASARDMLTMNRSLDPLNACKRRVPKGPDPIHNRCLFAQLVIDFFLLLLVSF</sequence>
<name>A0A4S8IM64_MUSBA</name>
<reference evidence="2 3" key="1">
    <citation type="journal article" date="2019" name="Nat. Plants">
        <title>Genome sequencing of Musa balbisiana reveals subgenome evolution and function divergence in polyploid bananas.</title>
        <authorList>
            <person name="Yao X."/>
        </authorList>
    </citation>
    <scope>NUCLEOTIDE SEQUENCE [LARGE SCALE GENOMIC DNA]</scope>
    <source>
        <strain evidence="3">cv. DH-PKW</strain>
        <tissue evidence="2">Leaves</tissue>
    </source>
</reference>
<comment type="caution">
    <text evidence="2">The sequence shown here is derived from an EMBL/GenBank/DDBJ whole genome shotgun (WGS) entry which is preliminary data.</text>
</comment>
<feature type="chain" id="PRO_5020799909" evidence="1">
    <location>
        <begin position="26"/>
        <end position="93"/>
    </location>
</feature>
<accession>A0A4S8IM64</accession>
<dbReference type="AlphaFoldDB" id="A0A4S8IM64"/>
<evidence type="ECO:0000313" key="2">
    <source>
        <dbReference type="EMBL" id="THU49074.1"/>
    </source>
</evidence>
<proteinExistence type="predicted"/>
<evidence type="ECO:0000313" key="3">
    <source>
        <dbReference type="Proteomes" id="UP000317650"/>
    </source>
</evidence>
<gene>
    <name evidence="2" type="ORF">C4D60_Mb06t05730</name>
</gene>
<protein>
    <submittedName>
        <fullName evidence="2">Uncharacterized protein</fullName>
    </submittedName>
</protein>